<gene>
    <name evidence="2" type="ORF">SAMN04488506_0139</name>
</gene>
<dbReference type="InterPro" id="IPR025659">
    <property type="entry name" value="Tubby-like_C"/>
</dbReference>
<evidence type="ECO:0000313" key="2">
    <source>
        <dbReference type="EMBL" id="SFP97612.1"/>
    </source>
</evidence>
<sequence>MVRLYMREEFVSKQDKVIVKNHAGEDVFLAVGTWGRVGDSISLYAMNGSLLVKVKQVTLSLLPKFDLYVRGEKIGTITKHVAFSKTYFKVHKLNWIVSGDFERGHYVIRRGTTTIMEMEKSCFARGDFYALTVHEPHQAPLCVVIALIVDHYARRRQQDFLTVKKKKTVAIHPI</sequence>
<organism evidence="2 3">
    <name type="scientific">Desemzia incerta</name>
    <dbReference type="NCBI Taxonomy" id="82801"/>
    <lineage>
        <taxon>Bacteria</taxon>
        <taxon>Bacillati</taxon>
        <taxon>Bacillota</taxon>
        <taxon>Bacilli</taxon>
        <taxon>Lactobacillales</taxon>
        <taxon>Carnobacteriaceae</taxon>
        <taxon>Desemzia</taxon>
    </lineage>
</organism>
<evidence type="ECO:0000313" key="3">
    <source>
        <dbReference type="Proteomes" id="UP000199136"/>
    </source>
</evidence>
<dbReference type="AlphaFoldDB" id="A0A1I5UQZ3"/>
<accession>A0A1I5UQZ3</accession>
<dbReference type="InterPro" id="IPR007612">
    <property type="entry name" value="LOR"/>
</dbReference>
<evidence type="ECO:0000256" key="1">
    <source>
        <dbReference type="ARBA" id="ARBA00005437"/>
    </source>
</evidence>
<reference evidence="2 3" key="1">
    <citation type="submission" date="2016-10" db="EMBL/GenBank/DDBJ databases">
        <authorList>
            <person name="de Groot N.N."/>
        </authorList>
    </citation>
    <scope>NUCLEOTIDE SEQUENCE [LARGE SCALE GENOMIC DNA]</scope>
    <source>
        <strain evidence="2 3">DSM 20581</strain>
    </source>
</reference>
<dbReference type="SUPFAM" id="SSF54518">
    <property type="entry name" value="Tubby C-terminal domain-like"/>
    <property type="match status" value="1"/>
</dbReference>
<proteinExistence type="inferred from homology"/>
<dbReference type="Gene3D" id="2.40.160.200">
    <property type="entry name" value="LURP1-related"/>
    <property type="match status" value="1"/>
</dbReference>
<comment type="similarity">
    <text evidence="1">Belongs to the LOR family.</text>
</comment>
<dbReference type="InterPro" id="IPR038595">
    <property type="entry name" value="LOR_sf"/>
</dbReference>
<dbReference type="Pfam" id="PF04525">
    <property type="entry name" value="LOR"/>
    <property type="match status" value="1"/>
</dbReference>
<dbReference type="STRING" id="82801.SAMN04488506_0139"/>
<name>A0A1I5UQZ3_9LACT</name>
<dbReference type="RefSeq" id="WP_092479174.1">
    <property type="nucleotide sequence ID" value="NZ_FOXW01000001.1"/>
</dbReference>
<dbReference type="EMBL" id="FOXW01000001">
    <property type="protein sequence ID" value="SFP97612.1"/>
    <property type="molecule type" value="Genomic_DNA"/>
</dbReference>
<keyword evidence="3" id="KW-1185">Reference proteome</keyword>
<protein>
    <submittedName>
        <fullName evidence="2">Uncharacterized protein YxjI</fullName>
    </submittedName>
</protein>
<dbReference type="OrthoDB" id="2248181at2"/>
<dbReference type="Proteomes" id="UP000199136">
    <property type="component" value="Unassembled WGS sequence"/>
</dbReference>